<comment type="caution">
    <text evidence="7">The sequence shown here is derived from an EMBL/GenBank/DDBJ whole genome shotgun (WGS) entry which is preliminary data.</text>
</comment>
<dbReference type="GO" id="GO:0016020">
    <property type="term" value="C:membrane"/>
    <property type="evidence" value="ECO:0007669"/>
    <property type="project" value="UniProtKB-SubCell"/>
</dbReference>
<dbReference type="Proteomes" id="UP000294063">
    <property type="component" value="Unassembled WGS sequence"/>
</dbReference>
<dbReference type="GO" id="GO:0007165">
    <property type="term" value="P:signal transduction"/>
    <property type="evidence" value="ECO:0007669"/>
    <property type="project" value="UniProtKB-KW"/>
</dbReference>
<evidence type="ECO:0000256" key="2">
    <source>
        <dbReference type="ARBA" id="ARBA00023224"/>
    </source>
</evidence>
<dbReference type="InterPro" id="IPR004089">
    <property type="entry name" value="MCPsignal_dom"/>
</dbReference>
<dbReference type="Pfam" id="PF13682">
    <property type="entry name" value="CZB"/>
    <property type="match status" value="1"/>
</dbReference>
<evidence type="ECO:0000256" key="5">
    <source>
        <dbReference type="SAM" id="Coils"/>
    </source>
</evidence>
<evidence type="ECO:0000259" key="6">
    <source>
        <dbReference type="PROSITE" id="PS50111"/>
    </source>
</evidence>
<dbReference type="GO" id="GO:0006935">
    <property type="term" value="P:chemotaxis"/>
    <property type="evidence" value="ECO:0007669"/>
    <property type="project" value="InterPro"/>
</dbReference>
<keyword evidence="2 4" id="KW-0807">Transducer</keyword>
<dbReference type="PROSITE" id="PS50111">
    <property type="entry name" value="CHEMOTAXIS_TRANSDUC_2"/>
    <property type="match status" value="1"/>
</dbReference>
<dbReference type="PRINTS" id="PR00260">
    <property type="entry name" value="CHEMTRNSDUCR"/>
</dbReference>
<sequence>MFTFSFKKKQTSEPTSDHQFNIIQTNITEKDNEIKELKSSESSLYNDLKNQNEFISQLLFSIEPIDRIRTNIATAAENLNAHLSQHITENRDGINILNEFRQILISLSSQIKINNDLLNTLKINSEDITKFIVTINNVSDQTNLLALNAAIEAARAGEHGRGFSVVANEVRQLARSANEAAKQIENVVHEINKNTLTCHQNSTLIEKQCESLDRKVITLIDIITNLMTNTEQLYNLADESYTSIFLRLVQLDHVVWKVNVYKKIQNNDLNKIDTPNHHQCRLGQWYDTGRGKALFSHCESYKQLLTPHARVHNFGQKALQAYAEHNDIQGMEYIKEMENAANDVIHILNALEAEIIQVKQKR</sequence>
<dbReference type="GO" id="GO:0004888">
    <property type="term" value="F:transmembrane signaling receptor activity"/>
    <property type="evidence" value="ECO:0007669"/>
    <property type="project" value="InterPro"/>
</dbReference>
<gene>
    <name evidence="8" type="ORF">ERW53_08080</name>
    <name evidence="7" type="ORF">ERW57_16095</name>
</gene>
<dbReference type="SMART" id="SM00283">
    <property type="entry name" value="MA"/>
    <property type="match status" value="1"/>
</dbReference>
<accession>A0A4Q5KSH4</accession>
<evidence type="ECO:0000313" key="9">
    <source>
        <dbReference type="Proteomes" id="UP000294063"/>
    </source>
</evidence>
<reference evidence="9 10" key="1">
    <citation type="submission" date="2019-02" db="EMBL/GenBank/DDBJ databases">
        <title>Genome sequences of Aliivibrio finisterrensis strains from farmed Atlantic salmon.</title>
        <authorList>
            <person name="Bowman J.P."/>
        </authorList>
    </citation>
    <scope>NUCLEOTIDE SEQUENCE [LARGE SCALE GENOMIC DNA]</scope>
    <source>
        <strain evidence="8 10">A21</strain>
        <strain evidence="7 9">A46</strain>
    </source>
</reference>
<evidence type="ECO:0000313" key="10">
    <source>
        <dbReference type="Proteomes" id="UP000294166"/>
    </source>
</evidence>
<dbReference type="Pfam" id="PF00015">
    <property type="entry name" value="MCPsignal"/>
    <property type="match status" value="1"/>
</dbReference>
<dbReference type="EMBL" id="SEZK01000036">
    <property type="protein sequence ID" value="RYU49177.1"/>
    <property type="molecule type" value="Genomic_DNA"/>
</dbReference>
<dbReference type="Gene3D" id="1.20.120.30">
    <property type="entry name" value="Aspartate receptor, ligand-binding domain"/>
    <property type="match status" value="1"/>
</dbReference>
<protein>
    <recommendedName>
        <fullName evidence="6">Methyl-accepting transducer domain-containing protein</fullName>
    </recommendedName>
</protein>
<name>A0A4Q5KSH4_9GAMM</name>
<dbReference type="InterPro" id="IPR025991">
    <property type="entry name" value="Chemoreceptor_zinc-bind_dom"/>
</dbReference>
<feature type="domain" description="Methyl-accepting transducer" evidence="6">
    <location>
        <begin position="26"/>
        <end position="195"/>
    </location>
</feature>
<keyword evidence="10" id="KW-1185">Reference proteome</keyword>
<feature type="coiled-coil region" evidence="5">
    <location>
        <begin position="167"/>
        <end position="194"/>
    </location>
</feature>
<organism evidence="7 9">
    <name type="scientific">Aliivibrio finisterrensis</name>
    <dbReference type="NCBI Taxonomy" id="511998"/>
    <lineage>
        <taxon>Bacteria</taxon>
        <taxon>Pseudomonadati</taxon>
        <taxon>Pseudomonadota</taxon>
        <taxon>Gammaproteobacteria</taxon>
        <taxon>Vibrionales</taxon>
        <taxon>Vibrionaceae</taxon>
        <taxon>Aliivibrio</taxon>
    </lineage>
</organism>
<evidence type="ECO:0000256" key="3">
    <source>
        <dbReference type="ARBA" id="ARBA00029447"/>
    </source>
</evidence>
<dbReference type="Gene3D" id="1.10.287.950">
    <property type="entry name" value="Methyl-accepting chemotaxis protein"/>
    <property type="match status" value="1"/>
</dbReference>
<comment type="similarity">
    <text evidence="3">Belongs to the methyl-accepting chemotaxis (MCP) protein family.</text>
</comment>
<dbReference type="RefSeq" id="WP_130048022.1">
    <property type="nucleotide sequence ID" value="NZ_SEZK01000036.1"/>
</dbReference>
<dbReference type="InterPro" id="IPR004090">
    <property type="entry name" value="Chemotax_Me-accpt_rcpt"/>
</dbReference>
<dbReference type="EMBL" id="SEZN01000011">
    <property type="protein sequence ID" value="RYU65024.1"/>
    <property type="molecule type" value="Genomic_DNA"/>
</dbReference>
<keyword evidence="5" id="KW-0175">Coiled coil</keyword>
<dbReference type="PANTHER" id="PTHR32089:SF112">
    <property type="entry name" value="LYSOZYME-LIKE PROTEIN-RELATED"/>
    <property type="match status" value="1"/>
</dbReference>
<proteinExistence type="inferred from homology"/>
<evidence type="ECO:0000256" key="4">
    <source>
        <dbReference type="PROSITE-ProRule" id="PRU00284"/>
    </source>
</evidence>
<dbReference type="AlphaFoldDB" id="A0A4Q5KSH4"/>
<evidence type="ECO:0000256" key="1">
    <source>
        <dbReference type="ARBA" id="ARBA00004370"/>
    </source>
</evidence>
<dbReference type="SUPFAM" id="SSF58104">
    <property type="entry name" value="Methyl-accepting chemotaxis protein (MCP) signaling domain"/>
    <property type="match status" value="1"/>
</dbReference>
<evidence type="ECO:0000313" key="8">
    <source>
        <dbReference type="EMBL" id="RYU65024.1"/>
    </source>
</evidence>
<dbReference type="PANTHER" id="PTHR32089">
    <property type="entry name" value="METHYL-ACCEPTING CHEMOTAXIS PROTEIN MCPB"/>
    <property type="match status" value="1"/>
</dbReference>
<dbReference type="Proteomes" id="UP000294166">
    <property type="component" value="Unassembled WGS sequence"/>
</dbReference>
<evidence type="ECO:0000313" key="7">
    <source>
        <dbReference type="EMBL" id="RYU49177.1"/>
    </source>
</evidence>
<comment type="subcellular location">
    <subcellularLocation>
        <location evidence="1">Membrane</location>
    </subcellularLocation>
</comment>